<dbReference type="EMBL" id="CAJNNV010001914">
    <property type="protein sequence ID" value="CAE8586125.1"/>
    <property type="molecule type" value="Genomic_DNA"/>
</dbReference>
<organism evidence="3 4">
    <name type="scientific">Polarella glacialis</name>
    <name type="common">Dinoflagellate</name>
    <dbReference type="NCBI Taxonomy" id="89957"/>
    <lineage>
        <taxon>Eukaryota</taxon>
        <taxon>Sar</taxon>
        <taxon>Alveolata</taxon>
        <taxon>Dinophyceae</taxon>
        <taxon>Suessiales</taxon>
        <taxon>Suessiaceae</taxon>
        <taxon>Polarella</taxon>
    </lineage>
</organism>
<dbReference type="Proteomes" id="UP000654075">
    <property type="component" value="Unassembled WGS sequence"/>
</dbReference>
<dbReference type="AlphaFoldDB" id="A0A813DE10"/>
<sequence length="870" mass="96307">MPFFDWFGFLGTGIQSAFAWVGYNRDGFADNVSWRQNQKYQQKNYHISWIAIARDDIRDMMGISVNRINNYMIVATLILSVAAGSVVSVSFDSDCPDFIVFAYYLTSGVSLIFLMLAIMFGVKGQNSAFTNTMKLLTYQVRPENPAEYTHDYMKQSQWVERNGLASLLRIPGIMPSYNTDTQKDHMIDVGGKTKATLDSKQGGQASQGKASLGYAGSDSDNRMGEINLEEATPLESLVQRSTHTWYLTKFAEFMKLWHPYDMYSKYAMGLGIVCLVHSSAYFTLGTISVHDYAYAEYAACIVTFAIMLMLGLIINMNFRKHSMCWRITSLVLIAAGPTFSALAAITQNEAIRQILVPVSFFFHFLLWVGVLCLSRTSEWQDSVMSSMKAGAGFWQGKKNYQRPSESSEALQMKESEEDLGQSFGGSSTEDGKRLHSYWHQQQELKQKEWQQWQRESSEVIGNASSSRAQHPLQRTAGHDLDDNRQPSCWPRGVSTCLGAEAALAGGSHGASSSAAGRKQPTAGKRKQPTAGNKSIQRMPQTGDDEECPDHWPTDDWQFDIRASSTSALVKTTMRNTILCVASIWLAGFIWAVLRYWVDESSNAWKWPETVRAKIQDTPFVLWPSTLFRPTTLACANSFVFTSDGFRIHQLSTEGRPSQAVSCPGLDRHIIDLDVACDPEGCHPVALVASRDNGASLPEIVDCRGGGAKSLLQDQLAAERFSVLGRCSGYLCVPSNVSEQNLLTARHGEMVKHEWSAAYHAWRPDVFLGEVSFLKELGGFDSRPLTRNEGLLAISTAGSEVVFFRRVNPSRPAIEVRDAFTMASRGQWVLPEGLPPIEGGCAESSNSLLVLLRSGALAGSGKPGLVRLSLG</sequence>
<feature type="transmembrane region" description="Helical" evidence="2">
    <location>
        <begin position="101"/>
        <end position="122"/>
    </location>
</feature>
<keyword evidence="4" id="KW-1185">Reference proteome</keyword>
<feature type="transmembrane region" description="Helical" evidence="2">
    <location>
        <begin position="263"/>
        <end position="282"/>
    </location>
</feature>
<evidence type="ECO:0000313" key="3">
    <source>
        <dbReference type="EMBL" id="CAE8586125.1"/>
    </source>
</evidence>
<accession>A0A813DE10</accession>
<feature type="transmembrane region" description="Helical" evidence="2">
    <location>
        <begin position="294"/>
        <end position="315"/>
    </location>
</feature>
<comment type="caution">
    <text evidence="3">The sequence shown here is derived from an EMBL/GenBank/DDBJ whole genome shotgun (WGS) entry which is preliminary data.</text>
</comment>
<feature type="compositionally biased region" description="Low complexity" evidence="1">
    <location>
        <begin position="505"/>
        <end position="516"/>
    </location>
</feature>
<feature type="compositionally biased region" description="Polar residues" evidence="1">
    <location>
        <begin position="196"/>
        <end position="209"/>
    </location>
</feature>
<dbReference type="OrthoDB" id="441685at2759"/>
<proteinExistence type="predicted"/>
<name>A0A813DE10_POLGL</name>
<evidence type="ECO:0000256" key="2">
    <source>
        <dbReference type="SAM" id="Phobius"/>
    </source>
</evidence>
<feature type="transmembrane region" description="Helical" evidence="2">
    <location>
        <begin position="68"/>
        <end position="89"/>
    </location>
</feature>
<reference evidence="3" key="1">
    <citation type="submission" date="2021-02" db="EMBL/GenBank/DDBJ databases">
        <authorList>
            <person name="Dougan E. K."/>
            <person name="Rhodes N."/>
            <person name="Thang M."/>
            <person name="Chan C."/>
        </authorList>
    </citation>
    <scope>NUCLEOTIDE SEQUENCE</scope>
</reference>
<evidence type="ECO:0000313" key="4">
    <source>
        <dbReference type="Proteomes" id="UP000654075"/>
    </source>
</evidence>
<feature type="region of interest" description="Disordered" evidence="1">
    <location>
        <begin position="404"/>
        <end position="431"/>
    </location>
</feature>
<gene>
    <name evidence="3" type="ORF">PGLA1383_LOCUS5021</name>
</gene>
<feature type="transmembrane region" description="Helical" evidence="2">
    <location>
        <begin position="577"/>
        <end position="597"/>
    </location>
</feature>
<evidence type="ECO:0000256" key="1">
    <source>
        <dbReference type="SAM" id="MobiDB-lite"/>
    </source>
</evidence>
<feature type="region of interest" description="Disordered" evidence="1">
    <location>
        <begin position="505"/>
        <end position="553"/>
    </location>
</feature>
<keyword evidence="2" id="KW-0472">Membrane</keyword>
<feature type="region of interest" description="Disordered" evidence="1">
    <location>
        <begin position="455"/>
        <end position="486"/>
    </location>
</feature>
<feature type="transmembrane region" description="Helical" evidence="2">
    <location>
        <begin position="327"/>
        <end position="345"/>
    </location>
</feature>
<keyword evidence="2" id="KW-1133">Transmembrane helix</keyword>
<feature type="region of interest" description="Disordered" evidence="1">
    <location>
        <begin position="194"/>
        <end position="218"/>
    </location>
</feature>
<feature type="compositionally biased region" description="Polar residues" evidence="1">
    <location>
        <begin position="529"/>
        <end position="539"/>
    </location>
</feature>
<feature type="transmembrane region" description="Helical" evidence="2">
    <location>
        <begin position="6"/>
        <end position="23"/>
    </location>
</feature>
<keyword evidence="2" id="KW-0812">Transmembrane</keyword>
<feature type="transmembrane region" description="Helical" evidence="2">
    <location>
        <begin position="351"/>
        <end position="374"/>
    </location>
</feature>
<protein>
    <submittedName>
        <fullName evidence="3">Uncharacterized protein</fullName>
    </submittedName>
</protein>